<evidence type="ECO:0000313" key="13">
    <source>
        <dbReference type="Proteomes" id="UP001188597"/>
    </source>
</evidence>
<evidence type="ECO:0000256" key="11">
    <source>
        <dbReference type="ARBA" id="ARBA00038805"/>
    </source>
</evidence>
<comment type="caution">
    <text evidence="12">The sequence shown here is derived from an EMBL/GenBank/DDBJ whole genome shotgun (WGS) entry which is preliminary data.</text>
</comment>
<evidence type="ECO:0000256" key="5">
    <source>
        <dbReference type="ARBA" id="ARBA00022781"/>
    </source>
</evidence>
<proteinExistence type="inferred from homology"/>
<dbReference type="PANTHER" id="PTHR11693">
    <property type="entry name" value="ATP SYNTHASE GAMMA CHAIN"/>
    <property type="match status" value="1"/>
</dbReference>
<comment type="subcellular location">
    <subcellularLocation>
        <location evidence="2">Membrane</location>
        <topology evidence="2">Peripheral membrane protein</topology>
    </subcellularLocation>
</comment>
<dbReference type="Proteomes" id="UP001188597">
    <property type="component" value="Unassembled WGS sequence"/>
</dbReference>
<dbReference type="InterPro" id="IPR000131">
    <property type="entry name" value="ATP_synth_F1_gsu"/>
</dbReference>
<accession>A0AA89B1G4</accession>
<keyword evidence="8" id="KW-0139">CF(1)</keyword>
<dbReference type="EMBL" id="JAVXUP010000697">
    <property type="protein sequence ID" value="KAK3022708.1"/>
    <property type="molecule type" value="Genomic_DNA"/>
</dbReference>
<dbReference type="SUPFAM" id="SSF52943">
    <property type="entry name" value="ATP synthase (F1-ATPase), gamma subunit"/>
    <property type="match status" value="1"/>
</dbReference>
<evidence type="ECO:0000313" key="12">
    <source>
        <dbReference type="EMBL" id="KAK3022708.1"/>
    </source>
</evidence>
<keyword evidence="9" id="KW-0066">ATP synthesis</keyword>
<evidence type="ECO:0000256" key="8">
    <source>
        <dbReference type="ARBA" id="ARBA00023196"/>
    </source>
</evidence>
<comment type="function">
    <text evidence="1">Produces ATP from ADP in the presence of a proton gradient across the membrane. The gamma chain is believed to be important in regulating ATPase activity and the flow of protons through the CF(0) complex.</text>
</comment>
<sequence length="123" mass="13728">MKLAADAKVRRALEAVISGRPLLEFLIEVLYSINEQFQSEDVDVPLTSIRPVKKVALVVITGDRLASAAVLTRLFYGKWRPDRGIEGSWAELHCDQCKQKGLVKKSSGRRTAVNGRKNYALCQ</sequence>
<dbReference type="GO" id="GO:0009535">
    <property type="term" value="C:chloroplast thylakoid membrane"/>
    <property type="evidence" value="ECO:0007669"/>
    <property type="project" value="TreeGrafter"/>
</dbReference>
<evidence type="ECO:0000256" key="2">
    <source>
        <dbReference type="ARBA" id="ARBA00004170"/>
    </source>
</evidence>
<evidence type="ECO:0000256" key="10">
    <source>
        <dbReference type="ARBA" id="ARBA00031066"/>
    </source>
</evidence>
<evidence type="ECO:0000256" key="4">
    <source>
        <dbReference type="ARBA" id="ARBA00022448"/>
    </source>
</evidence>
<dbReference type="Gene3D" id="3.40.1380.10">
    <property type="match status" value="1"/>
</dbReference>
<keyword evidence="6" id="KW-0406">Ion transport</keyword>
<comment type="subunit">
    <text evidence="11">F-type ATPases have 2 components, CF(1) - the catalytic core - and CF(0) - the membrane proton channel. CF(1) has five subunits: alpha(3), beta(3), gamma(1), delta(1), epsilon(1). CF(0) has four main subunits: a, b, b' and c.</text>
</comment>
<dbReference type="AlphaFoldDB" id="A0AA89B1G4"/>
<reference evidence="12" key="1">
    <citation type="submission" date="2022-12" db="EMBL/GenBank/DDBJ databases">
        <title>Draft genome assemblies for two species of Escallonia (Escalloniales).</title>
        <authorList>
            <person name="Chanderbali A."/>
            <person name="Dervinis C."/>
            <person name="Anghel I."/>
            <person name="Soltis D."/>
            <person name="Soltis P."/>
            <person name="Zapata F."/>
        </authorList>
    </citation>
    <scope>NUCLEOTIDE SEQUENCE</scope>
    <source>
        <strain evidence="12">UCBG64.0493</strain>
        <tissue evidence="12">Leaf</tissue>
    </source>
</reference>
<gene>
    <name evidence="12" type="ORF">RJ639_046692</name>
</gene>
<protein>
    <recommendedName>
        <fullName evidence="10">F-ATPase gamma subunit</fullName>
    </recommendedName>
</protein>
<evidence type="ECO:0000256" key="9">
    <source>
        <dbReference type="ARBA" id="ARBA00023310"/>
    </source>
</evidence>
<keyword evidence="7" id="KW-0472">Membrane</keyword>
<dbReference type="GO" id="GO:0045259">
    <property type="term" value="C:proton-transporting ATP synthase complex"/>
    <property type="evidence" value="ECO:0007669"/>
    <property type="project" value="UniProtKB-KW"/>
</dbReference>
<dbReference type="PANTHER" id="PTHR11693:SF41">
    <property type="entry name" value="ATP SYNTHASE GAMMA CHAIN, CHLOROPLASTIC"/>
    <property type="match status" value="1"/>
</dbReference>
<keyword evidence="5" id="KW-0375">Hydrogen ion transport</keyword>
<evidence type="ECO:0000256" key="1">
    <source>
        <dbReference type="ARBA" id="ARBA00003456"/>
    </source>
</evidence>
<evidence type="ECO:0000256" key="7">
    <source>
        <dbReference type="ARBA" id="ARBA00023136"/>
    </source>
</evidence>
<dbReference type="InterPro" id="IPR035968">
    <property type="entry name" value="ATP_synth_F1_ATPase_gsu"/>
</dbReference>
<evidence type="ECO:0000256" key="3">
    <source>
        <dbReference type="ARBA" id="ARBA00007681"/>
    </source>
</evidence>
<keyword evidence="4" id="KW-0813">Transport</keyword>
<name>A0AA89B1G4_9ASTE</name>
<dbReference type="GO" id="GO:0046933">
    <property type="term" value="F:proton-transporting ATP synthase activity, rotational mechanism"/>
    <property type="evidence" value="ECO:0007669"/>
    <property type="project" value="InterPro"/>
</dbReference>
<organism evidence="12 13">
    <name type="scientific">Escallonia herrerae</name>
    <dbReference type="NCBI Taxonomy" id="1293975"/>
    <lineage>
        <taxon>Eukaryota</taxon>
        <taxon>Viridiplantae</taxon>
        <taxon>Streptophyta</taxon>
        <taxon>Embryophyta</taxon>
        <taxon>Tracheophyta</taxon>
        <taxon>Spermatophyta</taxon>
        <taxon>Magnoliopsida</taxon>
        <taxon>eudicotyledons</taxon>
        <taxon>Gunneridae</taxon>
        <taxon>Pentapetalae</taxon>
        <taxon>asterids</taxon>
        <taxon>campanulids</taxon>
        <taxon>Escalloniales</taxon>
        <taxon>Escalloniaceae</taxon>
        <taxon>Escallonia</taxon>
    </lineage>
</organism>
<comment type="similarity">
    <text evidence="3">Belongs to the ATPase gamma chain family.</text>
</comment>
<evidence type="ECO:0000256" key="6">
    <source>
        <dbReference type="ARBA" id="ARBA00023065"/>
    </source>
</evidence>
<keyword evidence="13" id="KW-1185">Reference proteome</keyword>